<keyword evidence="5 8" id="KW-0732">Signal</keyword>
<evidence type="ECO:0000256" key="5">
    <source>
        <dbReference type="ARBA" id="ARBA00022729"/>
    </source>
</evidence>
<keyword evidence="4" id="KW-0812">Transmembrane</keyword>
<evidence type="ECO:0000313" key="10">
    <source>
        <dbReference type="Proteomes" id="UP000593966"/>
    </source>
</evidence>
<evidence type="ECO:0000256" key="3">
    <source>
        <dbReference type="ARBA" id="ARBA00022452"/>
    </source>
</evidence>
<comment type="subcellular location">
    <subcellularLocation>
        <location evidence="1">Cell outer membrane</location>
        <topology evidence="1">Multi-pass membrane protein</topology>
    </subcellularLocation>
</comment>
<dbReference type="GO" id="GO:0015483">
    <property type="term" value="F:long-chain fatty acid transporting porin activity"/>
    <property type="evidence" value="ECO:0007669"/>
    <property type="project" value="TreeGrafter"/>
</dbReference>
<dbReference type="AlphaFoldDB" id="A0A7S6VVZ0"/>
<keyword evidence="7" id="KW-0998">Cell outer membrane</keyword>
<dbReference type="RefSeq" id="WP_180045403.1">
    <property type="nucleotide sequence ID" value="NZ_CP048659.1"/>
</dbReference>
<keyword evidence="3" id="KW-1134">Transmembrane beta strand</keyword>
<evidence type="ECO:0000313" key="9">
    <source>
        <dbReference type="EMBL" id="QOW45910.1"/>
    </source>
</evidence>
<keyword evidence="6" id="KW-0472">Membrane</keyword>
<dbReference type="EMBL" id="CP048659">
    <property type="protein sequence ID" value="QOW45910.1"/>
    <property type="molecule type" value="Genomic_DNA"/>
</dbReference>
<dbReference type="Pfam" id="PF03349">
    <property type="entry name" value="Toluene_X"/>
    <property type="match status" value="1"/>
</dbReference>
<protein>
    <submittedName>
        <fullName evidence="9">Transporter</fullName>
    </submittedName>
</protein>
<sequence length="481" mass="51552">MRMQPKFITVALALISAGSVSPTFAQGYGVNEQSISAMGSAYAGRGAHVQDASILYGNPAGITQLEHAEISQNVTFVKAYSDIKNSQGSGLAQNGTHEGDFVPEVVLGSSYASVPLNHLVDGLSAGIGLYVPYGISSNYESSFQGSVFGDKTKVKVVSLQPTVAYEINPKVSVGVGATINRMDGEINQSLTGASDRTGLKGEDFAGGYNVGVLLRPTDKTHVGLTYHSKVEFKLKDTAYIQDLNPLALLANPQAAALLSQKGIDLSKLPALNNLNMTSYDASLKVTTPESTELSVSYQATPNLNLLASATWTRWSRLGTLSPETGFSADLLLAQNSQLAGLLGQMAASGKLSPQEIAGIKQMVNAQLSGQHDEALKFKDNWMFNVGTEYTLNPQWKLRAGYAYDQTPVDTAHRTVRLPLGNRHLISVGATYNATANTSIDAGYMYIFENTARVHQEKATASYSAEYQNKAHTVGLQINHRF</sequence>
<dbReference type="Proteomes" id="UP000593966">
    <property type="component" value="Chromosome"/>
</dbReference>
<dbReference type="PANTHER" id="PTHR35093:SF8">
    <property type="entry name" value="OUTER MEMBRANE PROTEIN NMB0088-RELATED"/>
    <property type="match status" value="1"/>
</dbReference>
<evidence type="ECO:0000256" key="1">
    <source>
        <dbReference type="ARBA" id="ARBA00004571"/>
    </source>
</evidence>
<gene>
    <name evidence="9" type="ORF">G0028_08380</name>
</gene>
<dbReference type="GO" id="GO:0009279">
    <property type="term" value="C:cell outer membrane"/>
    <property type="evidence" value="ECO:0007669"/>
    <property type="project" value="UniProtKB-SubCell"/>
</dbReference>
<name>A0A7S6VVZ0_9GAMM</name>
<comment type="similarity">
    <text evidence="2">Belongs to the OmpP1/FadL family.</text>
</comment>
<proteinExistence type="inferred from homology"/>
<feature type="chain" id="PRO_5032467566" evidence="8">
    <location>
        <begin position="26"/>
        <end position="481"/>
    </location>
</feature>
<evidence type="ECO:0000256" key="8">
    <source>
        <dbReference type="SAM" id="SignalP"/>
    </source>
</evidence>
<accession>A0A7S6VVZ0</accession>
<dbReference type="InterPro" id="IPR005017">
    <property type="entry name" value="OMPP1/FadL/TodX"/>
</dbReference>
<dbReference type="PANTHER" id="PTHR35093">
    <property type="entry name" value="OUTER MEMBRANE PROTEIN NMB0088-RELATED"/>
    <property type="match status" value="1"/>
</dbReference>
<reference evidence="9 10" key="1">
    <citation type="submission" date="2020-02" db="EMBL/GenBank/DDBJ databases">
        <title>Tigecycline-resistant Acinetobacter species from pigs and migratory birds.</title>
        <authorList>
            <person name="Chen C."/>
            <person name="Sun J."/>
            <person name="Liao X.-P."/>
            <person name="Liu Y.-H."/>
        </authorList>
    </citation>
    <scope>NUCLEOTIDE SEQUENCE [LARGE SCALE GENOMIC DNA]</scope>
    <source>
        <strain evidence="9 10">YH12207_T</strain>
    </source>
</reference>
<organism evidence="9 10">
    <name type="scientific">Acinetobacter piscicola</name>
    <dbReference type="NCBI Taxonomy" id="2006115"/>
    <lineage>
        <taxon>Bacteria</taxon>
        <taxon>Pseudomonadati</taxon>
        <taxon>Pseudomonadota</taxon>
        <taxon>Gammaproteobacteria</taxon>
        <taxon>Moraxellales</taxon>
        <taxon>Moraxellaceae</taxon>
        <taxon>Acinetobacter</taxon>
    </lineage>
</organism>
<dbReference type="Gene3D" id="2.40.160.60">
    <property type="entry name" value="Outer membrane protein transport protein (OMPP1/FadL/TodX)"/>
    <property type="match status" value="1"/>
</dbReference>
<dbReference type="SUPFAM" id="SSF56935">
    <property type="entry name" value="Porins"/>
    <property type="match status" value="1"/>
</dbReference>
<evidence type="ECO:0000256" key="2">
    <source>
        <dbReference type="ARBA" id="ARBA00008163"/>
    </source>
</evidence>
<evidence type="ECO:0000256" key="6">
    <source>
        <dbReference type="ARBA" id="ARBA00023136"/>
    </source>
</evidence>
<evidence type="ECO:0000256" key="4">
    <source>
        <dbReference type="ARBA" id="ARBA00022692"/>
    </source>
</evidence>
<evidence type="ECO:0000256" key="7">
    <source>
        <dbReference type="ARBA" id="ARBA00023237"/>
    </source>
</evidence>
<feature type="signal peptide" evidence="8">
    <location>
        <begin position="1"/>
        <end position="25"/>
    </location>
</feature>
<keyword evidence="10" id="KW-1185">Reference proteome</keyword>